<evidence type="ECO:0000313" key="2">
    <source>
        <dbReference type="EMBL" id="MBV2358891.1"/>
    </source>
</evidence>
<dbReference type="RefSeq" id="WP_217776737.1">
    <property type="nucleotide sequence ID" value="NZ_JAHRWL010000001.1"/>
</dbReference>
<proteinExistence type="predicted"/>
<keyword evidence="3" id="KW-1185">Reference proteome</keyword>
<sequence length="508" mass="52727">MTRYSRIPALAAGLVAASPALADVTPAQVWDDLETYMQSFGYTVTATESLSGDTLTVTDVAMSIDMPDDEGTLSVAMDSITLTDLGDGTVRVAFPAVMPIAIGFVPEGEDDRVDIRLDYSQTALDMLVSGDPGALKYDYTADRIAVTLAEVRTKGVILTEEIARFVMDAGPVKGTSTVMRDTAAQKLAQDVTLGNVTYDMAFADPEGSGSFSANGQLTGLAMTSTATIPSGIDTSDPEQLFASGMAASGSVSHQGGQLAFMGNEGSDIVNGQTSSTSGSLDFVLDSEVLTYVTRGTGTTLALTVPDLPFPINAQMAESGFKISMPMAASDTPRDAALGLTLAGFTMSDMLWGIFDPAGQLPRDPATVAIDMTAQVTPFVSLMDAEAMAALEETGGVPGELNALTLNALTVEAVGGKITGDGAFTFDNEDLTSFDGMPAPEGKLNLAVSGANGLIDKLIAMGIMAEEDAMGARMMLSMFTVPGTEPDTATSVIEVNDQGHVLANGQRIK</sequence>
<reference evidence="2" key="1">
    <citation type="submission" date="2021-06" db="EMBL/GenBank/DDBJ databases">
        <title>Thalassococcus sp. CAU 1522 isolated from sea sand, Republic of Korea.</title>
        <authorList>
            <person name="Kim W."/>
        </authorList>
    </citation>
    <scope>NUCLEOTIDE SEQUENCE</scope>
    <source>
        <strain evidence="2">CAU 1522</strain>
    </source>
</reference>
<evidence type="ECO:0000256" key="1">
    <source>
        <dbReference type="SAM" id="SignalP"/>
    </source>
</evidence>
<comment type="caution">
    <text evidence="2">The sequence shown here is derived from an EMBL/GenBank/DDBJ whole genome shotgun (WGS) entry which is preliminary data.</text>
</comment>
<evidence type="ECO:0000313" key="3">
    <source>
        <dbReference type="Proteomes" id="UP001166293"/>
    </source>
</evidence>
<feature type="chain" id="PRO_5047057937" evidence="1">
    <location>
        <begin position="23"/>
        <end position="508"/>
    </location>
</feature>
<accession>A0ABS6N4G0</accession>
<keyword evidence="1" id="KW-0732">Signal</keyword>
<dbReference type="EMBL" id="JAHRWL010000001">
    <property type="protein sequence ID" value="MBV2358891.1"/>
    <property type="molecule type" value="Genomic_DNA"/>
</dbReference>
<feature type="signal peptide" evidence="1">
    <location>
        <begin position="1"/>
        <end position="22"/>
    </location>
</feature>
<protein>
    <submittedName>
        <fullName evidence="2">DUF2125 domain-containing protein</fullName>
    </submittedName>
</protein>
<dbReference type="Proteomes" id="UP001166293">
    <property type="component" value="Unassembled WGS sequence"/>
</dbReference>
<gene>
    <name evidence="2" type="ORF">KUH32_03820</name>
</gene>
<organism evidence="2 3">
    <name type="scientific">Thalassococcus arenae</name>
    <dbReference type="NCBI Taxonomy" id="2851652"/>
    <lineage>
        <taxon>Bacteria</taxon>
        <taxon>Pseudomonadati</taxon>
        <taxon>Pseudomonadota</taxon>
        <taxon>Alphaproteobacteria</taxon>
        <taxon>Rhodobacterales</taxon>
        <taxon>Roseobacteraceae</taxon>
        <taxon>Thalassococcus</taxon>
    </lineage>
</organism>
<name>A0ABS6N4G0_9RHOB</name>